<evidence type="ECO:0000313" key="5">
    <source>
        <dbReference type="EMBL" id="NMF01724.1"/>
    </source>
</evidence>
<sequence length="239" mass="26266">MRNTMVTPLIELEHVGRRYPGPVPTEALRDVSLSVMPGEFVAILGPSGAGKSTLLNILGMLDAPTCGTYRFNALRTDDMPERRKSQIRAQYIGFVFQAFHLLPYRSVEENVAMSGLYAGVAVQERMLRARRALSKVGLEHKANAGPLDLSGGERQRVAIARAICNNPRVVVCDEPTGNLDSQRAESIMEIFSNLNREGQTVVMVTHNEAQTRFAHRTIHMSDGMIIEDSAQSVSKGTDA</sequence>
<organism evidence="5 6">
    <name type="scientific">Bifidobacterium boum</name>
    <dbReference type="NCBI Taxonomy" id="78343"/>
    <lineage>
        <taxon>Bacteria</taxon>
        <taxon>Bacillati</taxon>
        <taxon>Actinomycetota</taxon>
        <taxon>Actinomycetes</taxon>
        <taxon>Bifidobacteriales</taxon>
        <taxon>Bifidobacteriaceae</taxon>
        <taxon>Bifidobacterium</taxon>
    </lineage>
</organism>
<dbReference type="Gene3D" id="3.40.50.300">
    <property type="entry name" value="P-loop containing nucleotide triphosphate hydrolases"/>
    <property type="match status" value="1"/>
</dbReference>
<dbReference type="GO" id="GO:0005524">
    <property type="term" value="F:ATP binding"/>
    <property type="evidence" value="ECO:0007669"/>
    <property type="project" value="UniProtKB-KW"/>
</dbReference>
<dbReference type="CDD" id="cd03255">
    <property type="entry name" value="ABC_MJ0796_LolCDE_FtsE"/>
    <property type="match status" value="1"/>
</dbReference>
<evidence type="ECO:0000259" key="4">
    <source>
        <dbReference type="PROSITE" id="PS50893"/>
    </source>
</evidence>
<dbReference type="GO" id="GO:0022857">
    <property type="term" value="F:transmembrane transporter activity"/>
    <property type="evidence" value="ECO:0007669"/>
    <property type="project" value="UniProtKB-ARBA"/>
</dbReference>
<comment type="caution">
    <text evidence="5">The sequence shown here is derived from an EMBL/GenBank/DDBJ whole genome shotgun (WGS) entry which is preliminary data.</text>
</comment>
<proteinExistence type="predicted"/>
<keyword evidence="2" id="KW-0547">Nucleotide-binding</keyword>
<dbReference type="PANTHER" id="PTHR24220:SF86">
    <property type="entry name" value="ABC TRANSPORTER ABCH.1"/>
    <property type="match status" value="1"/>
</dbReference>
<reference evidence="5 6" key="1">
    <citation type="submission" date="2020-04" db="EMBL/GenBank/DDBJ databases">
        <authorList>
            <person name="Hitch T.C.A."/>
            <person name="Wylensek D."/>
            <person name="Clavel T."/>
        </authorList>
    </citation>
    <scope>NUCLEOTIDE SEQUENCE [LARGE SCALE GENOMIC DNA]</scope>
    <source>
        <strain evidence="5 6">WCA-130-P53-4B</strain>
    </source>
</reference>
<dbReference type="SUPFAM" id="SSF52540">
    <property type="entry name" value="P-loop containing nucleoside triphosphate hydrolases"/>
    <property type="match status" value="1"/>
</dbReference>
<dbReference type="FunFam" id="3.40.50.300:FF:000032">
    <property type="entry name" value="Export ABC transporter ATP-binding protein"/>
    <property type="match status" value="1"/>
</dbReference>
<evidence type="ECO:0000256" key="1">
    <source>
        <dbReference type="ARBA" id="ARBA00022448"/>
    </source>
</evidence>
<dbReference type="InterPro" id="IPR015854">
    <property type="entry name" value="ABC_transpr_LolD-like"/>
</dbReference>
<dbReference type="Pfam" id="PF00005">
    <property type="entry name" value="ABC_tran"/>
    <property type="match status" value="1"/>
</dbReference>
<dbReference type="PROSITE" id="PS50893">
    <property type="entry name" value="ABC_TRANSPORTER_2"/>
    <property type="match status" value="1"/>
</dbReference>
<gene>
    <name evidence="5" type="ORF">HF843_00670</name>
</gene>
<keyword evidence="3 5" id="KW-0067">ATP-binding</keyword>
<feature type="domain" description="ABC transporter" evidence="4">
    <location>
        <begin position="10"/>
        <end position="239"/>
    </location>
</feature>
<keyword evidence="1" id="KW-0813">Transport</keyword>
<dbReference type="GO" id="GO:0016887">
    <property type="term" value="F:ATP hydrolysis activity"/>
    <property type="evidence" value="ECO:0007669"/>
    <property type="project" value="InterPro"/>
</dbReference>
<dbReference type="GO" id="GO:0098796">
    <property type="term" value="C:membrane protein complex"/>
    <property type="evidence" value="ECO:0007669"/>
    <property type="project" value="UniProtKB-ARBA"/>
</dbReference>
<dbReference type="InterPro" id="IPR027417">
    <property type="entry name" value="P-loop_NTPase"/>
</dbReference>
<dbReference type="InterPro" id="IPR003593">
    <property type="entry name" value="AAA+_ATPase"/>
</dbReference>
<evidence type="ECO:0000256" key="2">
    <source>
        <dbReference type="ARBA" id="ARBA00022741"/>
    </source>
</evidence>
<dbReference type="PANTHER" id="PTHR24220">
    <property type="entry name" value="IMPORT ATP-BINDING PROTEIN"/>
    <property type="match status" value="1"/>
</dbReference>
<dbReference type="InterPro" id="IPR003439">
    <property type="entry name" value="ABC_transporter-like_ATP-bd"/>
</dbReference>
<dbReference type="SMART" id="SM00382">
    <property type="entry name" value="AAA"/>
    <property type="match status" value="1"/>
</dbReference>
<accession>A0A848D158</accession>
<dbReference type="InterPro" id="IPR017911">
    <property type="entry name" value="MacB-like_ATP-bd"/>
</dbReference>
<dbReference type="GO" id="GO:0005886">
    <property type="term" value="C:plasma membrane"/>
    <property type="evidence" value="ECO:0007669"/>
    <property type="project" value="TreeGrafter"/>
</dbReference>
<evidence type="ECO:0000313" key="6">
    <source>
        <dbReference type="Proteomes" id="UP000583419"/>
    </source>
</evidence>
<dbReference type="AlphaFoldDB" id="A0A848D158"/>
<protein>
    <submittedName>
        <fullName evidence="5">ABC transporter ATP-binding protein</fullName>
    </submittedName>
</protein>
<dbReference type="EMBL" id="JABAGJ010000001">
    <property type="protein sequence ID" value="NMF01724.1"/>
    <property type="molecule type" value="Genomic_DNA"/>
</dbReference>
<dbReference type="InterPro" id="IPR017871">
    <property type="entry name" value="ABC_transporter-like_CS"/>
</dbReference>
<name>A0A848D158_9BIFI</name>
<dbReference type="RefSeq" id="WP_081885631.1">
    <property type="nucleotide sequence ID" value="NZ_JABAGJ010000001.1"/>
</dbReference>
<dbReference type="Proteomes" id="UP000583419">
    <property type="component" value="Unassembled WGS sequence"/>
</dbReference>
<dbReference type="PROSITE" id="PS00211">
    <property type="entry name" value="ABC_TRANSPORTER_1"/>
    <property type="match status" value="1"/>
</dbReference>
<evidence type="ECO:0000256" key="3">
    <source>
        <dbReference type="ARBA" id="ARBA00022840"/>
    </source>
</evidence>